<keyword evidence="3" id="KW-0175">Coiled coil</keyword>
<dbReference type="SMART" id="SM00382">
    <property type="entry name" value="AAA"/>
    <property type="match status" value="1"/>
</dbReference>
<accession>A0A7S1G0B3</accession>
<organism evidence="6">
    <name type="scientific">Corethron hystrix</name>
    <dbReference type="NCBI Taxonomy" id="216773"/>
    <lineage>
        <taxon>Eukaryota</taxon>
        <taxon>Sar</taxon>
        <taxon>Stramenopiles</taxon>
        <taxon>Ochrophyta</taxon>
        <taxon>Bacillariophyta</taxon>
        <taxon>Coscinodiscophyceae</taxon>
        <taxon>Corethrophycidae</taxon>
        <taxon>Corethrales</taxon>
        <taxon>Corethraceae</taxon>
        <taxon>Corethron</taxon>
    </lineage>
</organism>
<dbReference type="InterPro" id="IPR003959">
    <property type="entry name" value="ATPase_AAA_core"/>
</dbReference>
<dbReference type="Pfam" id="PF12037">
    <property type="entry name" value="ATAD3_N"/>
    <property type="match status" value="1"/>
</dbReference>
<dbReference type="GO" id="GO:0005524">
    <property type="term" value="F:ATP binding"/>
    <property type="evidence" value="ECO:0007669"/>
    <property type="project" value="UniProtKB-KW"/>
</dbReference>
<feature type="compositionally biased region" description="Low complexity" evidence="4">
    <location>
        <begin position="20"/>
        <end position="30"/>
    </location>
</feature>
<feature type="compositionally biased region" description="Basic and acidic residues" evidence="4">
    <location>
        <begin position="1"/>
        <end position="13"/>
    </location>
</feature>
<dbReference type="PANTHER" id="PTHR23075:SF12">
    <property type="entry name" value="AAA+ ATPASE DOMAIN-CONTAINING PROTEIN"/>
    <property type="match status" value="1"/>
</dbReference>
<feature type="domain" description="AAA+ ATPase" evidence="5">
    <location>
        <begin position="345"/>
        <end position="478"/>
    </location>
</feature>
<keyword evidence="1" id="KW-0547">Nucleotide-binding</keyword>
<evidence type="ECO:0000256" key="4">
    <source>
        <dbReference type="SAM" id="MobiDB-lite"/>
    </source>
</evidence>
<gene>
    <name evidence="6" type="ORF">CHYS00102_LOCUS29276</name>
</gene>
<dbReference type="SUPFAM" id="SSF52540">
    <property type="entry name" value="P-loop containing nucleoside triphosphate hydrolases"/>
    <property type="match status" value="1"/>
</dbReference>
<feature type="coiled-coil region" evidence="3">
    <location>
        <begin position="104"/>
        <end position="168"/>
    </location>
</feature>
<dbReference type="Pfam" id="PF00004">
    <property type="entry name" value="AAA"/>
    <property type="match status" value="1"/>
</dbReference>
<feature type="compositionally biased region" description="Gly residues" evidence="4">
    <location>
        <begin position="31"/>
        <end position="43"/>
    </location>
</feature>
<evidence type="ECO:0000256" key="3">
    <source>
        <dbReference type="SAM" id="Coils"/>
    </source>
</evidence>
<evidence type="ECO:0000259" key="5">
    <source>
        <dbReference type="SMART" id="SM00382"/>
    </source>
</evidence>
<dbReference type="GO" id="GO:0016887">
    <property type="term" value="F:ATP hydrolysis activity"/>
    <property type="evidence" value="ECO:0007669"/>
    <property type="project" value="InterPro"/>
</dbReference>
<feature type="compositionally biased region" description="Basic and acidic residues" evidence="4">
    <location>
        <begin position="53"/>
        <end position="68"/>
    </location>
</feature>
<evidence type="ECO:0000256" key="2">
    <source>
        <dbReference type="ARBA" id="ARBA00022840"/>
    </source>
</evidence>
<keyword evidence="2" id="KW-0067">ATP-binding</keyword>
<proteinExistence type="predicted"/>
<sequence length="585" mass="65142">MFPFGKKDKDPQKLSEAMMGAPANAPSSGSPLGGGNGGGGGGKKSVTGFDPEGLERAAKAARELDNSKNSRAALEIIKAQEATSQHEAAAKRAEYDAYAQQLRLQSVEKEAEEARKTLEVQTQHDQQRAQYRDELERKRQADILNMQRANQDDQLKKQEAMIARQEEMRRKTLEYEAKLKTDTELARARAEAEGRIKQERVNHDLILEKVKLEATERRDTVLKAIADGGRTIGEGMSNYLEDTDKLRNTAFAITGIALGIYTARTGTGIAGRFIESRLGKPSLVRETSRLTPGTFFKSPGENIRRITGMSAASDALEGVVLEPSLDQRLRNVARSTANTKKNRAPFRHLLLHGPPGTGKTLFAKGLARHSGLEYAILTGGDIAPLGRDAVTELHKLFDWAKTSRRGLLLFVDEADAFLQSRETNQISEDQRNALNAFLYRTGTETDKFMMVYASNQPSQFDPAVTDRIDEMVEFDLPGSDERHRMIVMYIERYLLNPSGRWAKKVTTEDIGEEEIRRVVDMTEGFSGRAISKLAIAWQAAAYGTDGAILSKDAFFETVEYQKRSISQKEEWIKMSAARAEFLTKD</sequence>
<dbReference type="GO" id="GO:0005739">
    <property type="term" value="C:mitochondrion"/>
    <property type="evidence" value="ECO:0007669"/>
    <property type="project" value="TreeGrafter"/>
</dbReference>
<reference evidence="6" key="1">
    <citation type="submission" date="2021-01" db="EMBL/GenBank/DDBJ databases">
        <authorList>
            <person name="Corre E."/>
            <person name="Pelletier E."/>
            <person name="Niang G."/>
            <person name="Scheremetjew M."/>
            <person name="Finn R."/>
            <person name="Kale V."/>
            <person name="Holt S."/>
            <person name="Cochrane G."/>
            <person name="Meng A."/>
            <person name="Brown T."/>
            <person name="Cohen L."/>
        </authorList>
    </citation>
    <scope>NUCLEOTIDE SEQUENCE</scope>
    <source>
        <strain evidence="6">308</strain>
    </source>
</reference>
<dbReference type="GO" id="GO:0008270">
    <property type="term" value="F:zinc ion binding"/>
    <property type="evidence" value="ECO:0007669"/>
    <property type="project" value="TreeGrafter"/>
</dbReference>
<dbReference type="FunFam" id="3.40.50.300:FF:001717">
    <property type="entry name" value="ATPase family AAA domain-containing protein"/>
    <property type="match status" value="1"/>
</dbReference>
<dbReference type="EMBL" id="HBFR01040038">
    <property type="protein sequence ID" value="CAD8902057.1"/>
    <property type="molecule type" value="Transcribed_RNA"/>
</dbReference>
<protein>
    <recommendedName>
        <fullName evidence="5">AAA+ ATPase domain-containing protein</fullName>
    </recommendedName>
</protein>
<dbReference type="AlphaFoldDB" id="A0A7S1G0B3"/>
<dbReference type="PANTHER" id="PTHR23075">
    <property type="entry name" value="PUTATIVE ATP-ASE"/>
    <property type="match status" value="1"/>
</dbReference>
<feature type="region of interest" description="Disordered" evidence="4">
    <location>
        <begin position="1"/>
        <end position="69"/>
    </location>
</feature>
<evidence type="ECO:0000313" key="6">
    <source>
        <dbReference type="EMBL" id="CAD8902057.1"/>
    </source>
</evidence>
<name>A0A7S1G0B3_9STRA</name>
<evidence type="ECO:0000256" key="1">
    <source>
        <dbReference type="ARBA" id="ARBA00022741"/>
    </source>
</evidence>
<dbReference type="InterPro" id="IPR027417">
    <property type="entry name" value="P-loop_NTPase"/>
</dbReference>
<dbReference type="Gene3D" id="3.40.50.300">
    <property type="entry name" value="P-loop containing nucleotide triphosphate hydrolases"/>
    <property type="match status" value="1"/>
</dbReference>
<dbReference type="InterPro" id="IPR003593">
    <property type="entry name" value="AAA+_ATPase"/>
</dbReference>
<dbReference type="InterPro" id="IPR021911">
    <property type="entry name" value="ATAD3_N"/>
</dbReference>
<dbReference type="GO" id="GO:0007005">
    <property type="term" value="P:mitochondrion organization"/>
    <property type="evidence" value="ECO:0007669"/>
    <property type="project" value="TreeGrafter"/>
</dbReference>